<dbReference type="GO" id="GO:0003841">
    <property type="term" value="F:1-acylglycerol-3-phosphate O-acyltransferase activity"/>
    <property type="evidence" value="ECO:0007669"/>
    <property type="project" value="UniProtKB-EC"/>
</dbReference>
<dbReference type="Ensembl" id="ENSCRFT00000009015.1">
    <property type="protein sequence ID" value="ENSCRFP00000008704.1"/>
    <property type="gene ID" value="ENSCRFG00000006773.1"/>
</dbReference>
<keyword evidence="9" id="KW-1185">Reference proteome</keyword>
<dbReference type="Pfam" id="PF01553">
    <property type="entry name" value="Acyltransferase"/>
    <property type="match status" value="1"/>
</dbReference>
<keyword evidence="3" id="KW-0808">Transferase</keyword>
<dbReference type="AlphaFoldDB" id="A0A8C3QNB2"/>
<keyword evidence="4" id="KW-0012">Acyltransferase</keyword>
<dbReference type="CDD" id="cd07989">
    <property type="entry name" value="LPLAT_AGPAT-like"/>
    <property type="match status" value="1"/>
</dbReference>
<evidence type="ECO:0000256" key="5">
    <source>
        <dbReference type="SAM" id="MobiDB-lite"/>
    </source>
</evidence>
<dbReference type="PANTHER" id="PTHR10434">
    <property type="entry name" value="1-ACYL-SN-GLYCEROL-3-PHOSPHATE ACYLTRANSFERASE"/>
    <property type="match status" value="1"/>
</dbReference>
<keyword evidence="6" id="KW-0812">Transmembrane</keyword>
<evidence type="ECO:0000256" key="2">
    <source>
        <dbReference type="ARBA" id="ARBA00013211"/>
    </source>
</evidence>
<comment type="pathway">
    <text evidence="1">Phospholipid metabolism; CDP-diacylglycerol biosynthesis; CDP-diacylglycerol from sn-glycerol 3-phosphate: step 2/3.</text>
</comment>
<reference evidence="8" key="2">
    <citation type="submission" date="2025-09" db="UniProtKB">
        <authorList>
            <consortium name="Ensembl"/>
        </authorList>
    </citation>
    <scope>IDENTIFICATION</scope>
</reference>
<dbReference type="PANTHER" id="PTHR10434:SF65">
    <property type="entry name" value="1-ACYL-SN-GLYCEROL-3-PHOSPHATE ACYLTRANSFERASE ALPHA"/>
    <property type="match status" value="1"/>
</dbReference>
<dbReference type="InterPro" id="IPR002123">
    <property type="entry name" value="Plipid/glycerol_acylTrfase"/>
</dbReference>
<evidence type="ECO:0000313" key="9">
    <source>
        <dbReference type="Proteomes" id="UP000694396"/>
    </source>
</evidence>
<reference evidence="8" key="1">
    <citation type="submission" date="2025-08" db="UniProtKB">
        <authorList>
            <consortium name="Ensembl"/>
        </authorList>
    </citation>
    <scope>IDENTIFICATION</scope>
</reference>
<accession>A0A8C3QNB2</accession>
<evidence type="ECO:0000256" key="1">
    <source>
        <dbReference type="ARBA" id="ARBA00004728"/>
    </source>
</evidence>
<keyword evidence="6" id="KW-1133">Transmembrane helix</keyword>
<feature type="domain" description="Phospholipid/glycerol acyltransferase" evidence="7">
    <location>
        <begin position="119"/>
        <end position="256"/>
    </location>
</feature>
<evidence type="ECO:0000256" key="6">
    <source>
        <dbReference type="SAM" id="Phobius"/>
    </source>
</evidence>
<dbReference type="GO" id="GO:0006654">
    <property type="term" value="P:phosphatidic acid biosynthetic process"/>
    <property type="evidence" value="ECO:0007669"/>
    <property type="project" value="TreeGrafter"/>
</dbReference>
<protein>
    <recommendedName>
        <fullName evidence="2">1-acylglycerol-3-phosphate O-acyltransferase</fullName>
        <ecNumber evidence="2">2.3.1.51</ecNumber>
    </recommendedName>
</protein>
<name>A0A8C3QNB2_9PASS</name>
<dbReference type="GO" id="GO:0005783">
    <property type="term" value="C:endoplasmic reticulum"/>
    <property type="evidence" value="ECO:0007669"/>
    <property type="project" value="TreeGrafter"/>
</dbReference>
<dbReference type="SMART" id="SM00563">
    <property type="entry name" value="PlsC"/>
    <property type="match status" value="1"/>
</dbReference>
<evidence type="ECO:0000256" key="4">
    <source>
        <dbReference type="ARBA" id="ARBA00023315"/>
    </source>
</evidence>
<dbReference type="EC" id="2.3.1.51" evidence="2"/>
<proteinExistence type="predicted"/>
<evidence type="ECO:0000259" key="7">
    <source>
        <dbReference type="SMART" id="SM00563"/>
    </source>
</evidence>
<evidence type="ECO:0000313" key="8">
    <source>
        <dbReference type="Ensembl" id="ENSCRFP00000008704.1"/>
    </source>
</evidence>
<organism evidence="8 9">
    <name type="scientific">Cyanoderma ruficeps</name>
    <name type="common">rufous-capped babbler</name>
    <dbReference type="NCBI Taxonomy" id="181631"/>
    <lineage>
        <taxon>Eukaryota</taxon>
        <taxon>Metazoa</taxon>
        <taxon>Chordata</taxon>
        <taxon>Craniata</taxon>
        <taxon>Vertebrata</taxon>
        <taxon>Euteleostomi</taxon>
        <taxon>Archelosauria</taxon>
        <taxon>Archosauria</taxon>
        <taxon>Dinosauria</taxon>
        <taxon>Saurischia</taxon>
        <taxon>Theropoda</taxon>
        <taxon>Coelurosauria</taxon>
        <taxon>Aves</taxon>
        <taxon>Neognathae</taxon>
        <taxon>Neoaves</taxon>
        <taxon>Telluraves</taxon>
        <taxon>Australaves</taxon>
        <taxon>Passeriformes</taxon>
        <taxon>Sylvioidea</taxon>
        <taxon>Timaliidae</taxon>
        <taxon>Cyanoderma</taxon>
    </lineage>
</organism>
<feature type="region of interest" description="Disordered" evidence="5">
    <location>
        <begin position="23"/>
        <end position="83"/>
    </location>
</feature>
<dbReference type="SUPFAM" id="SSF69593">
    <property type="entry name" value="Glycerol-3-phosphate (1)-acyltransferase"/>
    <property type="match status" value="1"/>
</dbReference>
<feature type="compositionally biased region" description="Low complexity" evidence="5">
    <location>
        <begin position="59"/>
        <end position="76"/>
    </location>
</feature>
<evidence type="ECO:0000256" key="3">
    <source>
        <dbReference type="ARBA" id="ARBA00022679"/>
    </source>
</evidence>
<dbReference type="Proteomes" id="UP000694396">
    <property type="component" value="Unplaced"/>
</dbReference>
<keyword evidence="6" id="KW-0472">Membrane</keyword>
<sequence length="288" mass="31412">MVVSNHQSSLDLLGTALPHRLTHRSLPHTCPTPRRDDGGAPRPLRPHRQPAHGHLWGGCRTPHTCPTRPTRPTRAPHVPHNPAGMMEVLPDRCVPIAKRELLYMGGYGAGVAHPTRAPHLPHMPHNPPGMMEVLPDRCVPIAKRELLYMGAVGVVCWLGGIIFIDRKRTHDAISTMAEAAHTMLSQDVRVWVFPEGTRNHSGSMLPFKRGAFHLAVQAQVCGAAVGRCGAAVGQQEPPQPHPAPQVPVVPIVISSYQHFYSKRERRFTAGEGCGARGDVGHSRMCGAR</sequence>
<feature type="transmembrane region" description="Helical" evidence="6">
    <location>
        <begin position="146"/>
        <end position="164"/>
    </location>
</feature>